<evidence type="ECO:0000313" key="1">
    <source>
        <dbReference type="EMBL" id="KAK1868987.1"/>
    </source>
</evidence>
<dbReference type="EMBL" id="CM020620">
    <property type="protein sequence ID" value="KAK1868987.1"/>
    <property type="molecule type" value="Genomic_DNA"/>
</dbReference>
<proteinExistence type="predicted"/>
<organism evidence="1 2">
    <name type="scientific">Pyropia yezoensis</name>
    <name type="common">Susabi-nori</name>
    <name type="synonym">Porphyra yezoensis</name>
    <dbReference type="NCBI Taxonomy" id="2788"/>
    <lineage>
        <taxon>Eukaryota</taxon>
        <taxon>Rhodophyta</taxon>
        <taxon>Bangiophyceae</taxon>
        <taxon>Bangiales</taxon>
        <taxon>Bangiaceae</taxon>
        <taxon>Pyropia</taxon>
    </lineage>
</organism>
<gene>
    <name evidence="1" type="ORF">I4F81_011469</name>
</gene>
<protein>
    <submittedName>
        <fullName evidence="1">Uncharacterized protein</fullName>
    </submittedName>
</protein>
<accession>A0ACC3CFM4</accession>
<comment type="caution">
    <text evidence="1">The sequence shown here is derived from an EMBL/GenBank/DDBJ whole genome shotgun (WGS) entry which is preliminary data.</text>
</comment>
<evidence type="ECO:0000313" key="2">
    <source>
        <dbReference type="Proteomes" id="UP000798662"/>
    </source>
</evidence>
<reference evidence="1" key="1">
    <citation type="submission" date="2019-11" db="EMBL/GenBank/DDBJ databases">
        <title>Nori genome reveals adaptations in red seaweeds to the harsh intertidal environment.</title>
        <authorList>
            <person name="Wang D."/>
            <person name="Mao Y."/>
        </authorList>
    </citation>
    <scope>NUCLEOTIDE SEQUENCE</scope>
    <source>
        <tissue evidence="1">Gametophyte</tissue>
    </source>
</reference>
<name>A0ACC3CFM4_PYRYE</name>
<dbReference type="Proteomes" id="UP000798662">
    <property type="component" value="Chromosome 3"/>
</dbReference>
<keyword evidence="2" id="KW-1185">Reference proteome</keyword>
<sequence length="257" mass="26869">MLPSGSSYLPSGSLGRQQGGPSTPRPDGDTNSPAAPARGAAAVAAAPPPLAAPGGRPRDHIRVRRRYPALAPRRDVRYESLAGQRMAVYRRDKRVYEPGVLMAVWGGGMAAAAVAGERAGEEEEADAEGLSDESAETSSSEGGDANDAHGAGGPVRLAASVIGRAAAVMAGGQHGSRRAEPGTFLMRYDSGEEEQLVLTREVWRLLHPTTGVVMLEHVPVGEDEMDDEDYPEDDGDDEDALVMAAHPLAVVSCTGSY</sequence>